<feature type="compositionally biased region" description="Basic and acidic residues" evidence="1">
    <location>
        <begin position="30"/>
        <end position="40"/>
    </location>
</feature>
<dbReference type="GeneTree" id="ENSGT00940000154110"/>
<reference evidence="2" key="1">
    <citation type="submission" date="2016-12" db="EMBL/GenBank/DDBJ databases">
        <title>Mouse lemur reference genome and diversity panel.</title>
        <authorList>
            <person name="Harris R."/>
            <person name="Larsen P."/>
            <person name="Liu Y."/>
            <person name="Hughes D.S."/>
            <person name="Murali S."/>
            <person name="Raveendran M."/>
            <person name="Korchina V."/>
            <person name="Wang M."/>
            <person name="Jhangiani S."/>
            <person name="Bandaranaike D."/>
            <person name="Bellair M."/>
            <person name="Blankenburg K."/>
            <person name="Chao H."/>
            <person name="Dahdouli M."/>
            <person name="Dinh H."/>
            <person name="Doddapaneni H."/>
            <person name="English A."/>
            <person name="Firestine M."/>
            <person name="Gnanaolivu R."/>
            <person name="Gross S."/>
            <person name="Hernandez B."/>
            <person name="Javaid M."/>
            <person name="Jayaseelan J."/>
            <person name="Jones J."/>
            <person name="Khan Z."/>
            <person name="Kovar C."/>
            <person name="Kurapati P."/>
            <person name="Le B."/>
            <person name="Lee S."/>
            <person name="Li M."/>
            <person name="Mathew T."/>
            <person name="Narasimhan A."/>
            <person name="Ngo D."/>
            <person name="Nguyen L."/>
            <person name="Okwuonu G."/>
            <person name="Ongeri F."/>
            <person name="Osuji N."/>
            <person name="Pu L.-L."/>
            <person name="Puazo M."/>
            <person name="Quiroz J."/>
            <person name="Raj R."/>
            <person name="Rajbhandari K."/>
            <person name="Reid J.G."/>
            <person name="Santibanez J."/>
            <person name="Sexton D."/>
            <person name="Skinner E."/>
            <person name="Vee V."/>
            <person name="Weissenberger G."/>
            <person name="Wu Y."/>
            <person name="Xin Y."/>
            <person name="Han Y."/>
            <person name="Campbell C."/>
            <person name="Brown A."/>
            <person name="Sullivan B."/>
            <person name="Shelton J."/>
            <person name="Brown S."/>
            <person name="Dudchenko O."/>
            <person name="Machol I."/>
            <person name="Durand N."/>
            <person name="Shamim M."/>
            <person name="Lieberman A."/>
            <person name="Muzny D.M."/>
            <person name="Richards S."/>
            <person name="Yoder A."/>
            <person name="Worley K.C."/>
            <person name="Rogers J."/>
            <person name="Gibbs R.A."/>
        </authorList>
    </citation>
    <scope>NUCLEOTIDE SEQUENCE [LARGE SCALE GENOMIC DNA]</scope>
</reference>
<reference evidence="2" key="3">
    <citation type="submission" date="2025-09" db="UniProtKB">
        <authorList>
            <consortium name="Ensembl"/>
        </authorList>
    </citation>
    <scope>IDENTIFICATION</scope>
</reference>
<evidence type="ECO:0000313" key="2">
    <source>
        <dbReference type="Ensembl" id="ENSMICP00000041850.1"/>
    </source>
</evidence>
<dbReference type="Ensembl" id="ENSMICT00000069445.1">
    <property type="protein sequence ID" value="ENSMICP00000041850.1"/>
    <property type="gene ID" value="ENSMICG00000012732.3"/>
</dbReference>
<accession>A0A8C5XVN6</accession>
<organism evidence="2 3">
    <name type="scientific">Microcebus murinus</name>
    <name type="common">Gray mouse lemur</name>
    <name type="synonym">Lemur murinus</name>
    <dbReference type="NCBI Taxonomy" id="30608"/>
    <lineage>
        <taxon>Eukaryota</taxon>
        <taxon>Metazoa</taxon>
        <taxon>Chordata</taxon>
        <taxon>Craniata</taxon>
        <taxon>Vertebrata</taxon>
        <taxon>Euteleostomi</taxon>
        <taxon>Mammalia</taxon>
        <taxon>Eutheria</taxon>
        <taxon>Euarchontoglires</taxon>
        <taxon>Primates</taxon>
        <taxon>Strepsirrhini</taxon>
        <taxon>Lemuriformes</taxon>
        <taxon>Cheirogaleidae</taxon>
        <taxon>Microcebus</taxon>
    </lineage>
</organism>
<dbReference type="EMBL" id="ABDC03024661">
    <property type="status" value="NOT_ANNOTATED_CDS"/>
    <property type="molecule type" value="Genomic_DNA"/>
</dbReference>
<dbReference type="AlphaFoldDB" id="A0A8C5XVN6"/>
<protein>
    <submittedName>
        <fullName evidence="2">SFI1 centrin binding protein</fullName>
    </submittedName>
</protein>
<feature type="region of interest" description="Disordered" evidence="1">
    <location>
        <begin position="30"/>
        <end position="58"/>
    </location>
</feature>
<reference evidence="2" key="2">
    <citation type="submission" date="2025-08" db="UniProtKB">
        <authorList>
            <consortium name="Ensembl"/>
        </authorList>
    </citation>
    <scope>IDENTIFICATION</scope>
</reference>
<dbReference type="Proteomes" id="UP000694394">
    <property type="component" value="Chromosome 21"/>
</dbReference>
<sequence length="102" mass="11866">MRNLVTKKYLSSHWLNFHEKVIKQRMEKKVDSRSFRDGAAKKPNILSSKKPPTFSGIRRKVPSASLPVQYHASRTWTRRGRLKELRVSGSECSRNDRHCASQ</sequence>
<proteinExistence type="predicted"/>
<evidence type="ECO:0000313" key="3">
    <source>
        <dbReference type="Proteomes" id="UP000694394"/>
    </source>
</evidence>
<gene>
    <name evidence="2" type="primary">SFI1</name>
</gene>
<keyword evidence="3" id="KW-1185">Reference proteome</keyword>
<evidence type="ECO:0000256" key="1">
    <source>
        <dbReference type="SAM" id="MobiDB-lite"/>
    </source>
</evidence>
<name>A0A8C5XVN6_MICMU</name>